<keyword evidence="1" id="KW-0472">Membrane</keyword>
<evidence type="ECO:0000313" key="2">
    <source>
        <dbReference type="EMBL" id="SNS35855.1"/>
    </source>
</evidence>
<dbReference type="EMBL" id="FZNY01000012">
    <property type="protein sequence ID" value="SNS35855.1"/>
    <property type="molecule type" value="Genomic_DNA"/>
</dbReference>
<dbReference type="PANTHER" id="PTHR33639">
    <property type="entry name" value="THIOL-DISULFIDE OXIDOREDUCTASE DCC"/>
    <property type="match status" value="1"/>
</dbReference>
<reference evidence="2 3" key="1">
    <citation type="submission" date="2017-06" db="EMBL/GenBank/DDBJ databases">
        <authorList>
            <person name="Kim H.J."/>
            <person name="Triplett B.A."/>
        </authorList>
    </citation>
    <scope>NUCLEOTIDE SEQUENCE [LARGE SCALE GENOMIC DNA]</scope>
    <source>
        <strain evidence="2 3">DSM 25597</strain>
    </source>
</reference>
<protein>
    <recommendedName>
        <fullName evidence="4">Thiol-disulfide oxidoreductase DCC</fullName>
    </recommendedName>
</protein>
<proteinExistence type="predicted"/>
<keyword evidence="1" id="KW-1133">Transmembrane helix</keyword>
<name>A0A239DT91_9FLAO</name>
<dbReference type="PANTHER" id="PTHR33639:SF2">
    <property type="entry name" value="DUF393 DOMAIN-CONTAINING PROTEIN"/>
    <property type="match status" value="1"/>
</dbReference>
<dbReference type="Proteomes" id="UP000198379">
    <property type="component" value="Unassembled WGS sequence"/>
</dbReference>
<keyword evidence="1" id="KW-0812">Transmembrane</keyword>
<dbReference type="GO" id="GO:0015035">
    <property type="term" value="F:protein-disulfide reductase activity"/>
    <property type="evidence" value="ECO:0007669"/>
    <property type="project" value="InterPro"/>
</dbReference>
<keyword evidence="3" id="KW-1185">Reference proteome</keyword>
<accession>A0A239DT91</accession>
<dbReference type="InterPro" id="IPR007263">
    <property type="entry name" value="DCC1-like"/>
</dbReference>
<dbReference type="InterPro" id="IPR052927">
    <property type="entry name" value="DCC_oxidoreductase"/>
</dbReference>
<organism evidence="2 3">
    <name type="scientific">Dokdonia pacifica</name>
    <dbReference type="NCBI Taxonomy" id="1627892"/>
    <lineage>
        <taxon>Bacteria</taxon>
        <taxon>Pseudomonadati</taxon>
        <taxon>Bacteroidota</taxon>
        <taxon>Flavobacteriia</taxon>
        <taxon>Flavobacteriales</taxon>
        <taxon>Flavobacteriaceae</taxon>
        <taxon>Dokdonia</taxon>
    </lineage>
</organism>
<dbReference type="AlphaFoldDB" id="A0A239DT91"/>
<dbReference type="Pfam" id="PF04134">
    <property type="entry name" value="DCC1-like"/>
    <property type="match status" value="1"/>
</dbReference>
<evidence type="ECO:0008006" key="4">
    <source>
        <dbReference type="Google" id="ProtNLM"/>
    </source>
</evidence>
<sequence length="88" mass="10009">MSKHQIDAEKVDSIILVDQGKAYTKSSAALRIARSLSGGYPLLAAFLIIPPFLRNLVYDYIARNRYKWYGKKESCMIPTPELKAKFLD</sequence>
<gene>
    <name evidence="2" type="ORF">SAMN06265376_11259</name>
</gene>
<feature type="transmembrane region" description="Helical" evidence="1">
    <location>
        <begin position="39"/>
        <end position="57"/>
    </location>
</feature>
<evidence type="ECO:0000313" key="3">
    <source>
        <dbReference type="Proteomes" id="UP000198379"/>
    </source>
</evidence>
<evidence type="ECO:0000256" key="1">
    <source>
        <dbReference type="SAM" id="Phobius"/>
    </source>
</evidence>